<name>A0A815I877_9BILA</name>
<evidence type="ECO:0000313" key="4">
    <source>
        <dbReference type="Proteomes" id="UP000663877"/>
    </source>
</evidence>
<proteinExistence type="predicted"/>
<accession>A0A815I877</accession>
<keyword evidence="3" id="KW-1185">Reference proteome</keyword>
<sequence length="186" mass="21536">MRSRLPQSPLTPSSVGYFAGTGEVKLKRSLSIRSTQFWSLAHYCMTNTQNQLKRDGVPLTMNIFADVLRNEQEFDETRQLFPEGRFSEFGFSNIGKYPFSCKYNEGEVQLQGIHVINNMSVYRTSTDLFITCTDSKQLDFAMAHEMESDEMAQDFLDYYLRLIELCADSERCKSETTLHELLKMME</sequence>
<dbReference type="Proteomes" id="UP000663832">
    <property type="component" value="Unassembled WGS sequence"/>
</dbReference>
<dbReference type="AlphaFoldDB" id="A0A815I877"/>
<organism evidence="1 4">
    <name type="scientific">Adineta steineri</name>
    <dbReference type="NCBI Taxonomy" id="433720"/>
    <lineage>
        <taxon>Eukaryota</taxon>
        <taxon>Metazoa</taxon>
        <taxon>Spiralia</taxon>
        <taxon>Gnathifera</taxon>
        <taxon>Rotifera</taxon>
        <taxon>Eurotatoria</taxon>
        <taxon>Bdelloidea</taxon>
        <taxon>Adinetida</taxon>
        <taxon>Adinetidae</taxon>
        <taxon>Adineta</taxon>
    </lineage>
</organism>
<dbReference type="EMBL" id="CAJNOI010000916">
    <property type="protein sequence ID" value="CAF1361989.1"/>
    <property type="molecule type" value="Genomic_DNA"/>
</dbReference>
<dbReference type="OrthoDB" id="10016361at2759"/>
<evidence type="ECO:0000313" key="2">
    <source>
        <dbReference type="EMBL" id="CAF1600449.1"/>
    </source>
</evidence>
<protein>
    <submittedName>
        <fullName evidence="1">Uncharacterized protein</fullName>
    </submittedName>
</protein>
<gene>
    <name evidence="1" type="ORF">BJG266_LOCUS35547</name>
    <name evidence="2" type="ORF">QVE165_LOCUS52568</name>
</gene>
<evidence type="ECO:0000313" key="1">
    <source>
        <dbReference type="EMBL" id="CAF1361989.1"/>
    </source>
</evidence>
<dbReference type="EMBL" id="CAJNOM010001262">
    <property type="protein sequence ID" value="CAF1600449.1"/>
    <property type="molecule type" value="Genomic_DNA"/>
</dbReference>
<reference evidence="1" key="1">
    <citation type="submission" date="2021-02" db="EMBL/GenBank/DDBJ databases">
        <authorList>
            <person name="Nowell W R."/>
        </authorList>
    </citation>
    <scope>NUCLEOTIDE SEQUENCE</scope>
</reference>
<dbReference type="Proteomes" id="UP000663877">
    <property type="component" value="Unassembled WGS sequence"/>
</dbReference>
<evidence type="ECO:0000313" key="3">
    <source>
        <dbReference type="Proteomes" id="UP000663832"/>
    </source>
</evidence>
<comment type="caution">
    <text evidence="1">The sequence shown here is derived from an EMBL/GenBank/DDBJ whole genome shotgun (WGS) entry which is preliminary data.</text>
</comment>